<organism evidence="1 2">
    <name type="scientific">Lacimonas salitolerans</name>
    <dbReference type="NCBI Taxonomy" id="1323750"/>
    <lineage>
        <taxon>Bacteria</taxon>
        <taxon>Pseudomonadati</taxon>
        <taxon>Pseudomonadota</taxon>
        <taxon>Alphaproteobacteria</taxon>
        <taxon>Rhodobacterales</taxon>
        <taxon>Paracoccaceae</taxon>
        <taxon>Lacimonas</taxon>
    </lineage>
</organism>
<evidence type="ECO:0000313" key="1">
    <source>
        <dbReference type="EMBL" id="MFD1510038.1"/>
    </source>
</evidence>
<keyword evidence="2" id="KW-1185">Reference proteome</keyword>
<sequence>MLVASVALVGSAVAEADGPDAWRVVDVAPDDTLNARMGPGTEYKVIGTFAHDARGLLQITCVPLLSGGIYFTLTEAERENLPPRWCLMQSPDFRVKGWVSQRYLEGDMEPSSSSEAEHGPTVAEALQIVQRLYRDHLRASQRPDITGPLHPSHVRDFLAPSLAAAITDTQLQADPLFDAQDFQITDLTIRPDDDRAMFRGMITVNVDYRNFGHPHRAVVRLRVQDGSPRIIRIEHEGWRLE</sequence>
<name>A0ABW4EJ86_9RHOB</name>
<proteinExistence type="predicted"/>
<reference evidence="2" key="1">
    <citation type="journal article" date="2019" name="Int. J. Syst. Evol. Microbiol.">
        <title>The Global Catalogue of Microorganisms (GCM) 10K type strain sequencing project: providing services to taxonomists for standard genome sequencing and annotation.</title>
        <authorList>
            <consortium name="The Broad Institute Genomics Platform"/>
            <consortium name="The Broad Institute Genome Sequencing Center for Infectious Disease"/>
            <person name="Wu L."/>
            <person name="Ma J."/>
        </authorList>
    </citation>
    <scope>NUCLEOTIDE SEQUENCE [LARGE SCALE GENOMIC DNA]</scope>
    <source>
        <strain evidence="2">CGMCC 1.12477</strain>
    </source>
</reference>
<evidence type="ECO:0008006" key="3">
    <source>
        <dbReference type="Google" id="ProtNLM"/>
    </source>
</evidence>
<accession>A0ABW4EJ86</accession>
<evidence type="ECO:0000313" key="2">
    <source>
        <dbReference type="Proteomes" id="UP001597186"/>
    </source>
</evidence>
<dbReference type="Proteomes" id="UP001597186">
    <property type="component" value="Unassembled WGS sequence"/>
</dbReference>
<dbReference type="Gene3D" id="2.30.30.40">
    <property type="entry name" value="SH3 Domains"/>
    <property type="match status" value="1"/>
</dbReference>
<gene>
    <name evidence="1" type="ORF">ACFTOW_11565</name>
</gene>
<dbReference type="RefSeq" id="WP_379915799.1">
    <property type="nucleotide sequence ID" value="NZ_JBHUDD010000058.1"/>
</dbReference>
<comment type="caution">
    <text evidence="1">The sequence shown here is derived from an EMBL/GenBank/DDBJ whole genome shotgun (WGS) entry which is preliminary data.</text>
</comment>
<protein>
    <recommendedName>
        <fullName evidence="3">SH3 domain-containing protein</fullName>
    </recommendedName>
</protein>
<dbReference type="EMBL" id="JBHUDD010000058">
    <property type="protein sequence ID" value="MFD1510038.1"/>
    <property type="molecule type" value="Genomic_DNA"/>
</dbReference>